<dbReference type="Proteomes" id="UP001162131">
    <property type="component" value="Unassembled WGS sequence"/>
</dbReference>
<feature type="compositionally biased region" description="Polar residues" evidence="1">
    <location>
        <begin position="9"/>
        <end position="32"/>
    </location>
</feature>
<protein>
    <submittedName>
        <fullName evidence="2">Uncharacterized protein</fullName>
    </submittedName>
</protein>
<feature type="compositionally biased region" description="Polar residues" evidence="1">
    <location>
        <begin position="51"/>
        <end position="60"/>
    </location>
</feature>
<reference evidence="2" key="1">
    <citation type="submission" date="2021-09" db="EMBL/GenBank/DDBJ databases">
        <authorList>
            <consortium name="AG Swart"/>
            <person name="Singh M."/>
            <person name="Singh A."/>
            <person name="Seah K."/>
            <person name="Emmerich C."/>
        </authorList>
    </citation>
    <scope>NUCLEOTIDE SEQUENCE</scope>
    <source>
        <strain evidence="2">ATCC30299</strain>
    </source>
</reference>
<feature type="compositionally biased region" description="Polar residues" evidence="1">
    <location>
        <begin position="71"/>
        <end position="80"/>
    </location>
</feature>
<feature type="region of interest" description="Disordered" evidence="1">
    <location>
        <begin position="1"/>
        <end position="82"/>
    </location>
</feature>
<evidence type="ECO:0000313" key="3">
    <source>
        <dbReference type="Proteomes" id="UP001162131"/>
    </source>
</evidence>
<accession>A0AAU9IAN2</accession>
<gene>
    <name evidence="2" type="ORF">BSTOLATCC_MIC2683</name>
</gene>
<organism evidence="2 3">
    <name type="scientific">Blepharisma stoltei</name>
    <dbReference type="NCBI Taxonomy" id="1481888"/>
    <lineage>
        <taxon>Eukaryota</taxon>
        <taxon>Sar</taxon>
        <taxon>Alveolata</taxon>
        <taxon>Ciliophora</taxon>
        <taxon>Postciliodesmatophora</taxon>
        <taxon>Heterotrichea</taxon>
        <taxon>Heterotrichida</taxon>
        <taxon>Blepharismidae</taxon>
        <taxon>Blepharisma</taxon>
    </lineage>
</organism>
<name>A0AAU9IAN2_9CILI</name>
<evidence type="ECO:0000313" key="2">
    <source>
        <dbReference type="EMBL" id="CAG9310970.1"/>
    </source>
</evidence>
<keyword evidence="3" id="KW-1185">Reference proteome</keyword>
<comment type="caution">
    <text evidence="2">The sequence shown here is derived from an EMBL/GenBank/DDBJ whole genome shotgun (WGS) entry which is preliminary data.</text>
</comment>
<feature type="compositionally biased region" description="Basic residues" evidence="1">
    <location>
        <begin position="39"/>
        <end position="48"/>
    </location>
</feature>
<dbReference type="EMBL" id="CAJZBQ010000003">
    <property type="protein sequence ID" value="CAG9310970.1"/>
    <property type="molecule type" value="Genomic_DNA"/>
</dbReference>
<dbReference type="AlphaFoldDB" id="A0AAU9IAN2"/>
<sequence>MLKEAKYQNFCTEESPEQSMSPYLSTRQSSYEVPSEQHYHKKNVKSHFSKTESPGQSPWISDTIRPHAPKTPNSSFSPVRSQRKRFSCDLSSETSRAIHHSYGVPKTWITPTIPEENGSKHSIYDTNIGPGDYDLFDRPFTPGGYISAEPRFENTFEQKVESFIQQVKTLNKRKIPKPIFVKNVDLSRFSPPNKERENLEKFRRRSVNFEVVKLTRSMIEKAKKVSRETKYREKMQKYAYNQMKSEAKQVMKSWILLMSIVGFSTVIHYKAEGKKKLKCRAKNHLTFLLNISRAIGKFRILLNKVRWNLLKRKLKEHFPIIQRWVKNRRNKFLNAVTNQVEVLVTGNTMFDLMLKYRKEKKAFQSGLLSLIKIRKARILSLNLLWEKVEESLSSFLKKSGKLKVDKIGRLIPKKVREECINKYYNSQVKLYLEKLKLYKTQCKEIEYLRNHEMNIFDCNNPQKESLYPPKPTFQLYSNYNVMRKIMLKAYNLYADSFNEEDKFKQDYKNKIQKAKTRVLEPAKFHRSITSVKNSSERRHFSLTPTVFP</sequence>
<evidence type="ECO:0000256" key="1">
    <source>
        <dbReference type="SAM" id="MobiDB-lite"/>
    </source>
</evidence>
<proteinExistence type="predicted"/>